<dbReference type="Proteomes" id="UP000789366">
    <property type="component" value="Unassembled WGS sequence"/>
</dbReference>
<accession>A0ACA9P094</accession>
<gene>
    <name evidence="1" type="ORF">SPELUC_LOCUS10456</name>
</gene>
<organism evidence="1 2">
    <name type="scientific">Cetraspora pellucida</name>
    <dbReference type="NCBI Taxonomy" id="1433469"/>
    <lineage>
        <taxon>Eukaryota</taxon>
        <taxon>Fungi</taxon>
        <taxon>Fungi incertae sedis</taxon>
        <taxon>Mucoromycota</taxon>
        <taxon>Glomeromycotina</taxon>
        <taxon>Glomeromycetes</taxon>
        <taxon>Diversisporales</taxon>
        <taxon>Gigasporaceae</taxon>
        <taxon>Cetraspora</taxon>
    </lineage>
</organism>
<dbReference type="EMBL" id="CAJVPW010019493">
    <property type="protein sequence ID" value="CAG8686429.1"/>
    <property type="molecule type" value="Genomic_DNA"/>
</dbReference>
<sequence>CRRQYEKDASEYYQKKGGLLGLVFDTIEELVLKERARNFRTSS</sequence>
<evidence type="ECO:0000313" key="1">
    <source>
        <dbReference type="EMBL" id="CAG8686429.1"/>
    </source>
</evidence>
<evidence type="ECO:0000313" key="2">
    <source>
        <dbReference type="Proteomes" id="UP000789366"/>
    </source>
</evidence>
<comment type="caution">
    <text evidence="1">The sequence shown here is derived from an EMBL/GenBank/DDBJ whole genome shotgun (WGS) entry which is preliminary data.</text>
</comment>
<feature type="non-terminal residue" evidence="1">
    <location>
        <position position="1"/>
    </location>
</feature>
<protein>
    <submittedName>
        <fullName evidence="1">13953_t:CDS:1</fullName>
    </submittedName>
</protein>
<proteinExistence type="predicted"/>
<name>A0ACA9P094_9GLOM</name>
<reference evidence="1" key="1">
    <citation type="submission" date="2021-06" db="EMBL/GenBank/DDBJ databases">
        <authorList>
            <person name="Kallberg Y."/>
            <person name="Tangrot J."/>
            <person name="Rosling A."/>
        </authorList>
    </citation>
    <scope>NUCLEOTIDE SEQUENCE</scope>
    <source>
        <strain evidence="1">28 12/20/2015</strain>
    </source>
</reference>
<keyword evidence="2" id="KW-1185">Reference proteome</keyword>